<organism evidence="1 2">
    <name type="scientific">Eumeta variegata</name>
    <name type="common">Bagworm moth</name>
    <name type="synonym">Eumeta japonica</name>
    <dbReference type="NCBI Taxonomy" id="151549"/>
    <lineage>
        <taxon>Eukaryota</taxon>
        <taxon>Metazoa</taxon>
        <taxon>Ecdysozoa</taxon>
        <taxon>Arthropoda</taxon>
        <taxon>Hexapoda</taxon>
        <taxon>Insecta</taxon>
        <taxon>Pterygota</taxon>
        <taxon>Neoptera</taxon>
        <taxon>Endopterygota</taxon>
        <taxon>Lepidoptera</taxon>
        <taxon>Glossata</taxon>
        <taxon>Ditrysia</taxon>
        <taxon>Tineoidea</taxon>
        <taxon>Psychidae</taxon>
        <taxon>Oiketicinae</taxon>
        <taxon>Eumeta</taxon>
    </lineage>
</organism>
<comment type="caution">
    <text evidence="1">The sequence shown here is derived from an EMBL/GenBank/DDBJ whole genome shotgun (WGS) entry which is preliminary data.</text>
</comment>
<evidence type="ECO:0000313" key="1">
    <source>
        <dbReference type="EMBL" id="GBP03929.1"/>
    </source>
</evidence>
<dbReference type="AlphaFoldDB" id="A0A4C1SP46"/>
<reference evidence="1 2" key="1">
    <citation type="journal article" date="2019" name="Commun. Biol.">
        <title>The bagworm genome reveals a unique fibroin gene that provides high tensile strength.</title>
        <authorList>
            <person name="Kono N."/>
            <person name="Nakamura H."/>
            <person name="Ohtoshi R."/>
            <person name="Tomita M."/>
            <person name="Numata K."/>
            <person name="Arakawa K."/>
        </authorList>
    </citation>
    <scope>NUCLEOTIDE SEQUENCE [LARGE SCALE GENOMIC DNA]</scope>
</reference>
<protein>
    <submittedName>
        <fullName evidence="1">Uncharacterized protein</fullName>
    </submittedName>
</protein>
<dbReference type="Proteomes" id="UP000299102">
    <property type="component" value="Unassembled WGS sequence"/>
</dbReference>
<evidence type="ECO:0000313" key="2">
    <source>
        <dbReference type="Proteomes" id="UP000299102"/>
    </source>
</evidence>
<accession>A0A4C1SP46</accession>
<sequence length="100" mass="11245">MPYETRSLCSSLFGINSLIDSPEIRIRVLCIQRTELRCSELPANDPLRRFNAPQPSPTLSTCFLARIPIIRHCDAFVTNFMSGTIPSDYTISKRGGSHMN</sequence>
<proteinExistence type="predicted"/>
<dbReference type="EMBL" id="BGZK01000012">
    <property type="protein sequence ID" value="GBP03929.1"/>
    <property type="molecule type" value="Genomic_DNA"/>
</dbReference>
<name>A0A4C1SP46_EUMVA</name>
<gene>
    <name evidence="1" type="ORF">EVAR_74729_1</name>
</gene>
<keyword evidence="2" id="KW-1185">Reference proteome</keyword>